<accession>A0A6S7L510</accession>
<reference evidence="1" key="1">
    <citation type="submission" date="2020-04" db="EMBL/GenBank/DDBJ databases">
        <authorList>
            <person name="Alioto T."/>
            <person name="Alioto T."/>
            <person name="Gomez Garrido J."/>
        </authorList>
    </citation>
    <scope>NUCLEOTIDE SEQUENCE</scope>
    <source>
        <strain evidence="1">A484AB</strain>
    </source>
</reference>
<gene>
    <name evidence="1" type="ORF">PACLA_8A025574</name>
</gene>
<comment type="caution">
    <text evidence="1">The sequence shown here is derived from an EMBL/GenBank/DDBJ whole genome shotgun (WGS) entry which is preliminary data.</text>
</comment>
<name>A0A6S7L510_PARCT</name>
<dbReference type="EMBL" id="CACRXK020019099">
    <property type="protein sequence ID" value="CAB4033272.1"/>
    <property type="molecule type" value="Genomic_DNA"/>
</dbReference>
<keyword evidence="2" id="KW-1185">Reference proteome</keyword>
<proteinExistence type="predicted"/>
<dbReference type="AlphaFoldDB" id="A0A6S7L510"/>
<dbReference type="Proteomes" id="UP001152795">
    <property type="component" value="Unassembled WGS sequence"/>
</dbReference>
<protein>
    <submittedName>
        <fullName evidence="1">Uncharacterized protein</fullName>
    </submittedName>
</protein>
<organism evidence="1 2">
    <name type="scientific">Paramuricea clavata</name>
    <name type="common">Red gorgonian</name>
    <name type="synonym">Violescent sea-whip</name>
    <dbReference type="NCBI Taxonomy" id="317549"/>
    <lineage>
        <taxon>Eukaryota</taxon>
        <taxon>Metazoa</taxon>
        <taxon>Cnidaria</taxon>
        <taxon>Anthozoa</taxon>
        <taxon>Octocorallia</taxon>
        <taxon>Malacalcyonacea</taxon>
        <taxon>Plexauridae</taxon>
        <taxon>Paramuricea</taxon>
    </lineage>
</organism>
<sequence>MFLCARNMPQRLLTCRNLAMACFAGCKRTMPIRPTRPARTGGFPRIRFVAVCMEQCKRGMFRCTKSLQRSSMCHNLGMACFSKCKGSRQSLTPVVKRPPLPEIKLQSYRGALKRYQKRVRPMMQQLKKRTFGNFPRRNRFSPKRHIWSG</sequence>
<evidence type="ECO:0000313" key="1">
    <source>
        <dbReference type="EMBL" id="CAB4033272.1"/>
    </source>
</evidence>
<evidence type="ECO:0000313" key="2">
    <source>
        <dbReference type="Proteomes" id="UP001152795"/>
    </source>
</evidence>